<sequence>MLNRLVRRVFPLLSILTIIVIIGCSPKTSTSNQESTQEVTLSTSSDIPSMNMTVATDLVSFNVMNNVFEGLYTKDKDGKTIPALASKTDISKDFLTYTFHLRKDAKWSNGDPVTAKDFVFSWRKMVDPAVASGYGYMYDGLIANATEIINSKQDLSTLGVEAVDDNTLKVTLTQPTTYFLDLLSLPFFFPMNQTFVEAQGDDYGASSEHLVYNGPFLMKDWDAAKGGSWILTKNPDYYDHDKIKVDKVTVRVIATETTNVNLYENKQLDYVALSGDYIDQYKDRKDFHSRLESTSNFIELNHTNPILANQNVRQALTQSINMASYAQDIMKDGSVPIYGFVPSGLAYNPNTSEDFRKESGDLTSYNPEQAKEAWAIALSEMQTDSVTLTLTTSDTDKSKKVAEYIQDQLQTTLPGLTIIVKPVPFKVKQTNIRSGDFEMAMSNWIADFADPVNYVERFHSGITRGKYKFDDVDALLDQAKAAYGDPIKRWELLVKAEQVAIGQHYVQIPLYQTATAYLLNPNVHDIYLPVFGSENYRYITISQ</sequence>
<accession>A0ABT1WML5</accession>
<organism evidence="6 7">
    <name type="scientific">Granulicatella seriolae</name>
    <dbReference type="NCBI Taxonomy" id="2967226"/>
    <lineage>
        <taxon>Bacteria</taxon>
        <taxon>Bacillati</taxon>
        <taxon>Bacillota</taxon>
        <taxon>Bacilli</taxon>
        <taxon>Lactobacillales</taxon>
        <taxon>Carnobacteriaceae</taxon>
        <taxon>Granulicatella</taxon>
    </lineage>
</organism>
<reference evidence="6" key="2">
    <citation type="journal article" date="2023" name="Curr. Microbiol.">
        <title>Granulicatella seriolae sp. nov., a Novel Facultative Anaerobe Isolated from Yellowtail Marine Fish.</title>
        <authorList>
            <person name="Lee M."/>
            <person name="Choi Y.J."/>
            <person name="Farooq A."/>
            <person name="Jeong J.B."/>
            <person name="Jung M.Y."/>
        </authorList>
    </citation>
    <scope>NUCLEOTIDE SEQUENCE</scope>
    <source>
        <strain evidence="6">S8</strain>
    </source>
</reference>
<reference evidence="6" key="3">
    <citation type="journal article" date="2023" name="Microbiol. Resour. Announc.">
        <title>Draft Genome Sequence of Granulicatella sp. Strain S8, Isolated from a Marine Fish, Seriola quinqueradiata.</title>
        <authorList>
            <person name="Lee M."/>
            <person name="Farooq A."/>
            <person name="Jeong J.B."/>
            <person name="Jung M.Y."/>
        </authorList>
    </citation>
    <scope>NUCLEOTIDE SEQUENCE</scope>
    <source>
        <strain evidence="6">S8</strain>
    </source>
</reference>
<evidence type="ECO:0000256" key="3">
    <source>
        <dbReference type="ARBA" id="ARBA00022448"/>
    </source>
</evidence>
<dbReference type="PANTHER" id="PTHR30290:SF10">
    <property type="entry name" value="PERIPLASMIC OLIGOPEPTIDE-BINDING PROTEIN-RELATED"/>
    <property type="match status" value="1"/>
</dbReference>
<dbReference type="PROSITE" id="PS51257">
    <property type="entry name" value="PROKAR_LIPOPROTEIN"/>
    <property type="match status" value="1"/>
</dbReference>
<name>A0ABT1WML5_9LACT</name>
<proteinExistence type="inferred from homology"/>
<dbReference type="Pfam" id="PF00496">
    <property type="entry name" value="SBP_bac_5"/>
    <property type="match status" value="1"/>
</dbReference>
<keyword evidence="7" id="KW-1185">Reference proteome</keyword>
<dbReference type="InterPro" id="IPR000914">
    <property type="entry name" value="SBP_5_dom"/>
</dbReference>
<evidence type="ECO:0000259" key="5">
    <source>
        <dbReference type="Pfam" id="PF00496"/>
    </source>
</evidence>
<comment type="similarity">
    <text evidence="2">Belongs to the bacterial solute-binding protein 5 family.</text>
</comment>
<dbReference type="InterPro" id="IPR030678">
    <property type="entry name" value="Peptide/Ni-bd"/>
</dbReference>
<feature type="domain" description="Solute-binding protein family 5" evidence="5">
    <location>
        <begin position="80"/>
        <end position="460"/>
    </location>
</feature>
<gene>
    <name evidence="6" type="ORF">NPA36_04235</name>
</gene>
<reference evidence="6" key="1">
    <citation type="submission" date="2022-07" db="EMBL/GenBank/DDBJ databases">
        <authorList>
            <person name="Jung M.-Y."/>
            <person name="Lee M."/>
        </authorList>
    </citation>
    <scope>NUCLEOTIDE SEQUENCE</scope>
    <source>
        <strain evidence="6">S8</strain>
    </source>
</reference>
<dbReference type="CDD" id="cd08504">
    <property type="entry name" value="PBP2_OppA"/>
    <property type="match status" value="1"/>
</dbReference>
<dbReference type="Gene3D" id="3.40.190.10">
    <property type="entry name" value="Periplasmic binding protein-like II"/>
    <property type="match status" value="1"/>
</dbReference>
<keyword evidence="4" id="KW-0732">Signal</keyword>
<evidence type="ECO:0000313" key="6">
    <source>
        <dbReference type="EMBL" id="MCQ9209753.1"/>
    </source>
</evidence>
<dbReference type="EMBL" id="JANHNZ010000003">
    <property type="protein sequence ID" value="MCQ9209753.1"/>
    <property type="molecule type" value="Genomic_DNA"/>
</dbReference>
<evidence type="ECO:0000256" key="1">
    <source>
        <dbReference type="ARBA" id="ARBA00004193"/>
    </source>
</evidence>
<evidence type="ECO:0000313" key="7">
    <source>
        <dbReference type="Proteomes" id="UP001059480"/>
    </source>
</evidence>
<evidence type="ECO:0000256" key="2">
    <source>
        <dbReference type="ARBA" id="ARBA00005695"/>
    </source>
</evidence>
<dbReference type="RefSeq" id="WP_256944863.1">
    <property type="nucleotide sequence ID" value="NZ_JANHNZ010000003.1"/>
</dbReference>
<dbReference type="Gene3D" id="3.10.105.10">
    <property type="entry name" value="Dipeptide-binding Protein, Domain 3"/>
    <property type="match status" value="1"/>
</dbReference>
<dbReference type="Proteomes" id="UP001059480">
    <property type="component" value="Unassembled WGS sequence"/>
</dbReference>
<protein>
    <submittedName>
        <fullName evidence="6">Peptide ABC transporter substrate-binding protein</fullName>
    </submittedName>
</protein>
<dbReference type="InterPro" id="IPR039424">
    <property type="entry name" value="SBP_5"/>
</dbReference>
<keyword evidence="3" id="KW-0813">Transport</keyword>
<evidence type="ECO:0000256" key="4">
    <source>
        <dbReference type="ARBA" id="ARBA00022729"/>
    </source>
</evidence>
<dbReference type="InterPro" id="IPR023765">
    <property type="entry name" value="SBP_5_CS"/>
</dbReference>
<comment type="caution">
    <text evidence="6">The sequence shown here is derived from an EMBL/GenBank/DDBJ whole genome shotgun (WGS) entry which is preliminary data.</text>
</comment>
<dbReference type="PIRSF" id="PIRSF002741">
    <property type="entry name" value="MppA"/>
    <property type="match status" value="1"/>
</dbReference>
<dbReference type="PANTHER" id="PTHR30290">
    <property type="entry name" value="PERIPLASMIC BINDING COMPONENT OF ABC TRANSPORTER"/>
    <property type="match status" value="1"/>
</dbReference>
<comment type="subcellular location">
    <subcellularLocation>
        <location evidence="1">Cell membrane</location>
        <topology evidence="1">Lipid-anchor</topology>
    </subcellularLocation>
</comment>
<dbReference type="Gene3D" id="3.90.76.10">
    <property type="entry name" value="Dipeptide-binding Protein, Domain 1"/>
    <property type="match status" value="1"/>
</dbReference>
<dbReference type="SUPFAM" id="SSF53850">
    <property type="entry name" value="Periplasmic binding protein-like II"/>
    <property type="match status" value="1"/>
</dbReference>
<dbReference type="PROSITE" id="PS01040">
    <property type="entry name" value="SBP_BACTERIAL_5"/>
    <property type="match status" value="1"/>
</dbReference>